<dbReference type="AlphaFoldDB" id="A0A8X8IBB7"/>
<keyword evidence="1" id="KW-0812">Transmembrane</keyword>
<dbReference type="RefSeq" id="WP_092723295.1">
    <property type="nucleotide sequence ID" value="NZ_FNNO01000005.1"/>
</dbReference>
<gene>
    <name evidence="2" type="ORF">SAMN05444410_10516</name>
</gene>
<feature type="transmembrane region" description="Helical" evidence="1">
    <location>
        <begin position="46"/>
        <end position="70"/>
    </location>
</feature>
<feature type="transmembrane region" description="Helical" evidence="1">
    <location>
        <begin position="114"/>
        <end position="134"/>
    </location>
</feature>
<dbReference type="Proteomes" id="UP000198711">
    <property type="component" value="Unassembled WGS sequence"/>
</dbReference>
<name>A0A8X8IBB7_9BACT</name>
<dbReference type="EMBL" id="FNNO01000005">
    <property type="protein sequence ID" value="SDW69009.1"/>
    <property type="molecule type" value="Genomic_DNA"/>
</dbReference>
<feature type="transmembrane region" description="Helical" evidence="1">
    <location>
        <begin position="76"/>
        <end position="94"/>
    </location>
</feature>
<proteinExistence type="predicted"/>
<sequence length="144" mass="15920">MDYNYEQTPFSKSVFTGLFAGLATTLCCLVYDFIYRYNTGFTLSAIINVASIIFACNVILVVCGMLYQVFRKTIKGGGVVFIVLFTALSLFLLWKAAGVQRSPIESVSVQFRGLLMGVIAITGASISFLVPYLYHSKKFAEHVI</sequence>
<keyword evidence="1" id="KW-1133">Transmembrane helix</keyword>
<evidence type="ECO:0000256" key="1">
    <source>
        <dbReference type="SAM" id="Phobius"/>
    </source>
</evidence>
<evidence type="ECO:0000313" key="3">
    <source>
        <dbReference type="Proteomes" id="UP000198711"/>
    </source>
</evidence>
<feature type="transmembrane region" description="Helical" evidence="1">
    <location>
        <begin position="14"/>
        <end position="34"/>
    </location>
</feature>
<protein>
    <submittedName>
        <fullName evidence="2">Uncharacterized protein</fullName>
    </submittedName>
</protein>
<keyword evidence="1" id="KW-0472">Membrane</keyword>
<comment type="caution">
    <text evidence="2">The sequence shown here is derived from an EMBL/GenBank/DDBJ whole genome shotgun (WGS) entry which is preliminary data.</text>
</comment>
<accession>A0A8X8IBB7</accession>
<keyword evidence="3" id="KW-1185">Reference proteome</keyword>
<organism evidence="2 3">
    <name type="scientific">Hydrobacter penzbergensis</name>
    <dbReference type="NCBI Taxonomy" id="1235997"/>
    <lineage>
        <taxon>Bacteria</taxon>
        <taxon>Pseudomonadati</taxon>
        <taxon>Bacteroidota</taxon>
        <taxon>Chitinophagia</taxon>
        <taxon>Chitinophagales</taxon>
        <taxon>Chitinophagaceae</taxon>
        <taxon>Hydrobacter</taxon>
    </lineage>
</organism>
<evidence type="ECO:0000313" key="2">
    <source>
        <dbReference type="EMBL" id="SDW69009.1"/>
    </source>
</evidence>
<reference evidence="2 3" key="1">
    <citation type="submission" date="2016-10" db="EMBL/GenBank/DDBJ databases">
        <authorList>
            <person name="Varghese N."/>
            <person name="Submissions S."/>
        </authorList>
    </citation>
    <scope>NUCLEOTIDE SEQUENCE [LARGE SCALE GENOMIC DNA]</scope>
    <source>
        <strain evidence="2 3">DSM 25353</strain>
    </source>
</reference>